<dbReference type="Gene3D" id="2.10.25.10">
    <property type="entry name" value="Laminin"/>
    <property type="match status" value="5"/>
</dbReference>
<dbReference type="PROSITE" id="PS01187">
    <property type="entry name" value="EGF_CA"/>
    <property type="match status" value="2"/>
</dbReference>
<evidence type="ECO:0000256" key="6">
    <source>
        <dbReference type="ARBA" id="ARBA00022889"/>
    </source>
</evidence>
<dbReference type="GO" id="GO:0005509">
    <property type="term" value="F:calcium ion binding"/>
    <property type="evidence" value="ECO:0007669"/>
    <property type="project" value="UniProtKB-UniRule"/>
</dbReference>
<evidence type="ECO:0000256" key="1">
    <source>
        <dbReference type="ARBA" id="ARBA00009456"/>
    </source>
</evidence>
<dbReference type="SMART" id="SM00181">
    <property type="entry name" value="EGF"/>
    <property type="match status" value="6"/>
</dbReference>
<feature type="domain" description="TSP C-terminal" evidence="14">
    <location>
        <begin position="744"/>
        <end position="958"/>
    </location>
</feature>
<evidence type="ECO:0000256" key="5">
    <source>
        <dbReference type="ARBA" id="ARBA00022837"/>
    </source>
</evidence>
<evidence type="ECO:0000256" key="10">
    <source>
        <dbReference type="PROSITE-ProRule" id="PRU00634"/>
    </source>
</evidence>
<keyword evidence="7 9" id="KW-1015">Disulfide bond</keyword>
<feature type="repeat" description="TSP type-3" evidence="10">
    <location>
        <begin position="669"/>
        <end position="704"/>
    </location>
</feature>
<evidence type="ECO:0000256" key="3">
    <source>
        <dbReference type="ARBA" id="ARBA00022729"/>
    </source>
</evidence>
<dbReference type="SUPFAM" id="SSF103647">
    <property type="entry name" value="TSP type-3 repeat"/>
    <property type="match status" value="3"/>
</dbReference>
<dbReference type="SUPFAM" id="SSF49899">
    <property type="entry name" value="Concanavalin A-like lectins/glucanases"/>
    <property type="match status" value="1"/>
</dbReference>
<dbReference type="CDD" id="cd00054">
    <property type="entry name" value="EGF_CA"/>
    <property type="match status" value="2"/>
</dbReference>
<evidence type="ECO:0000256" key="9">
    <source>
        <dbReference type="PROSITE-ProRule" id="PRU00076"/>
    </source>
</evidence>
<feature type="region of interest" description="Disordered" evidence="12">
    <location>
        <begin position="532"/>
        <end position="555"/>
    </location>
</feature>
<keyword evidence="16" id="KW-1185">Reference proteome</keyword>
<proteinExistence type="inferred from homology"/>
<dbReference type="InterPro" id="IPR049883">
    <property type="entry name" value="NOTCH1_EGF-like"/>
</dbReference>
<feature type="domain" description="EGF-like" evidence="13">
    <location>
        <begin position="435"/>
        <end position="476"/>
    </location>
</feature>
<name>A0A7R9KLF9_9ACAR</name>
<dbReference type="PROSITE" id="PS01186">
    <property type="entry name" value="EGF_2"/>
    <property type="match status" value="1"/>
</dbReference>
<keyword evidence="5 10" id="KW-0106">Calcium</keyword>
<dbReference type="Pfam" id="PF05735">
    <property type="entry name" value="TSP_C"/>
    <property type="match status" value="1"/>
</dbReference>
<comment type="caution">
    <text evidence="9">Lacks conserved residue(s) required for the propagation of feature annotation.</text>
</comment>
<dbReference type="InterPro" id="IPR003367">
    <property type="entry name" value="Thrombospondin_3-like_rpt"/>
</dbReference>
<comment type="similarity">
    <text evidence="1">Belongs to the thrombospondin family.</text>
</comment>
<keyword evidence="6" id="KW-0130">Cell adhesion</keyword>
<keyword evidence="8" id="KW-0325">Glycoprotein</keyword>
<dbReference type="InterPro" id="IPR000742">
    <property type="entry name" value="EGF"/>
</dbReference>
<feature type="domain" description="EGF-like" evidence="13">
    <location>
        <begin position="336"/>
        <end position="374"/>
    </location>
</feature>
<feature type="coiled-coil region" evidence="11">
    <location>
        <begin position="174"/>
        <end position="201"/>
    </location>
</feature>
<dbReference type="Pfam" id="PF07645">
    <property type="entry name" value="EGF_CA"/>
    <property type="match status" value="2"/>
</dbReference>
<evidence type="ECO:0000313" key="16">
    <source>
        <dbReference type="Proteomes" id="UP000759131"/>
    </source>
</evidence>
<dbReference type="EMBL" id="OC857583">
    <property type="protein sequence ID" value="CAD7625365.1"/>
    <property type="molecule type" value="Genomic_DNA"/>
</dbReference>
<protein>
    <recommendedName>
        <fullName evidence="17">Thrombospondin</fullName>
    </recommendedName>
</protein>
<dbReference type="AlphaFoldDB" id="A0A7R9KLF9"/>
<sequence length="1009" mass="111264">MDSQDLQNAIDSSKDFSILFRELKPRKRLAEQPIVEIRNLANHLIITLNRTKPAVQLSLREAVFKGPTQERNFSLELEGLNETSCVTQGYLTLNSNIFNGYRKDGGLIRAERDRKLTVECHPKGIRSTLHEVECPSVMTQPQRIFLSRTVKEIPTTYYTVNGKSKETDYLLKIFSELQVTLKDLKRSLELQTRETKSLRQTMESCDFCRARLVTGCATKPCFAGVSCLDLPNGSFRCSACPKGMTGDGIECQRITTCNDRPCYKGVQCIDDEAQGFRCGPCPMGYKGNGRQCSPAIRCSDNPCYTGVNCVNYDKPPGYRCGACPQGLTGNGVTCADIDECELGRPCHPHSSCINLSPGFRCGPCPSGYTGRQIQGIGVEFARANKQLCLDVNECDDGRNGGCVENSQCINTQGSYVCGECIEGFVGNQTMGCHPHPGTCPDGTICDGNAECIIRRGYSRYTCRCKVGFAGDGRICGLDSDLDGWPDHSLRCSDPRCVADNCPLIPNSGQEDADRDLIGDACDEDADNDGIINDPDNCPLVSNPNQEDSDADGPDTLGNACDNCPTISNTDQLDSDGDGLGDLCDPDADNDGVINSQDNCPLVANSDQLDRDGDGVGDKCDNCPLHANSNQKDSDKDLVGDVCDTNYDRDFDGIQDNVDNCPEIPNSDQLDSDEDGLGDVCDFDKDNDGIKDNVDNCPLVYNPDQRDTNNTGVGDACRGDFDGDGVPDNLDVCPDNRKVYATDFRAYQTVVLDPEGESQIDPHWVIYNKGAEVVQTMNSDPGLAVGFHSFGGVDFEGTFFVDTEIDDDYVGFVFSYQDNSHFYTVMWKKNTQTYWQATPFRAVAEPGIQLKLVTSGTGPGQMLRNSLWHTGHTEDQVKLLWRDPRNVGWKERVAYRWLMIHRPLIGLIRLRIFEGENMVADSGNLFDNTLKGGRLGVFCFSQEAIIWSDLVYRCNEAVPQTIYNDLPRRLQSEVEVDTTRASEIIQVGRRRAESSSPTFITKNGFRGSKK</sequence>
<dbReference type="PANTHER" id="PTHR10199:SF100">
    <property type="entry name" value="THROMBOSPONDIN, ISOFORM A"/>
    <property type="match status" value="1"/>
</dbReference>
<feature type="disulfide bond" evidence="9">
    <location>
        <begin position="445"/>
        <end position="462"/>
    </location>
</feature>
<evidence type="ECO:0000256" key="2">
    <source>
        <dbReference type="ARBA" id="ARBA00022536"/>
    </source>
</evidence>
<dbReference type="FunFam" id="4.10.1080.10:FF:000004">
    <property type="entry name" value="Cartilage oligomeric matrix protein"/>
    <property type="match status" value="1"/>
</dbReference>
<reference evidence="15" key="1">
    <citation type="submission" date="2020-11" db="EMBL/GenBank/DDBJ databases">
        <authorList>
            <person name="Tran Van P."/>
        </authorList>
    </citation>
    <scope>NUCLEOTIDE SEQUENCE</scope>
</reference>
<dbReference type="InterPro" id="IPR018097">
    <property type="entry name" value="EGF_Ca-bd_CS"/>
</dbReference>
<evidence type="ECO:0000259" key="14">
    <source>
        <dbReference type="PROSITE" id="PS51236"/>
    </source>
</evidence>
<dbReference type="InterPro" id="IPR001881">
    <property type="entry name" value="EGF-like_Ca-bd_dom"/>
</dbReference>
<dbReference type="PROSITE" id="PS50026">
    <property type="entry name" value="EGF_3"/>
    <property type="match status" value="2"/>
</dbReference>
<evidence type="ECO:0000256" key="4">
    <source>
        <dbReference type="ARBA" id="ARBA00022737"/>
    </source>
</evidence>
<dbReference type="FunFam" id="2.10.25.10:FF:000232">
    <property type="entry name" value="thrombospondin-3 isoform X1"/>
    <property type="match status" value="1"/>
</dbReference>
<dbReference type="GO" id="GO:0007155">
    <property type="term" value="P:cell adhesion"/>
    <property type="evidence" value="ECO:0007669"/>
    <property type="project" value="UniProtKB-KW"/>
</dbReference>
<dbReference type="InterPro" id="IPR008859">
    <property type="entry name" value="Thrombospondin_C"/>
</dbReference>
<dbReference type="Proteomes" id="UP000759131">
    <property type="component" value="Unassembled WGS sequence"/>
</dbReference>
<dbReference type="EMBL" id="CAJPIZ010003008">
    <property type="protein sequence ID" value="CAG2105795.1"/>
    <property type="molecule type" value="Genomic_DNA"/>
</dbReference>
<dbReference type="FunFam" id="4.10.1080.10:FF:000002">
    <property type="entry name" value="Thrombospondin 3"/>
    <property type="match status" value="1"/>
</dbReference>
<keyword evidence="4" id="KW-0677">Repeat</keyword>
<dbReference type="FunFam" id="2.10.25.10:FF:000027">
    <property type="entry name" value="Thrombospondin 3"/>
    <property type="match status" value="1"/>
</dbReference>
<feature type="repeat" description="TSP type-3" evidence="10">
    <location>
        <begin position="572"/>
        <end position="607"/>
    </location>
</feature>
<dbReference type="FunFam" id="2.60.120.200:FF:000002">
    <property type="entry name" value="Thrombospondin 3"/>
    <property type="match status" value="1"/>
</dbReference>
<evidence type="ECO:0000256" key="8">
    <source>
        <dbReference type="ARBA" id="ARBA00023180"/>
    </source>
</evidence>
<dbReference type="SUPFAM" id="SSF57196">
    <property type="entry name" value="EGF/Laminin"/>
    <property type="match status" value="1"/>
</dbReference>
<keyword evidence="11" id="KW-0175">Coiled coil</keyword>
<evidence type="ECO:0008006" key="17">
    <source>
        <dbReference type="Google" id="ProtNLM"/>
    </source>
</evidence>
<dbReference type="FunFam" id="2.10.25.10:FF:000025">
    <property type="entry name" value="Thrombospondin 3"/>
    <property type="match status" value="1"/>
</dbReference>
<feature type="repeat" description="TSP type-3" evidence="10">
    <location>
        <begin position="510"/>
        <end position="545"/>
    </location>
</feature>
<gene>
    <name evidence="15" type="ORF">OSB1V03_LOCUS5800</name>
</gene>
<evidence type="ECO:0000256" key="12">
    <source>
        <dbReference type="SAM" id="MobiDB-lite"/>
    </source>
</evidence>
<dbReference type="PANTHER" id="PTHR10199">
    <property type="entry name" value="THROMBOSPONDIN"/>
    <property type="match status" value="1"/>
</dbReference>
<dbReference type="SUPFAM" id="SSF57184">
    <property type="entry name" value="Growth factor receptor domain"/>
    <property type="match status" value="1"/>
</dbReference>
<dbReference type="Gene3D" id="4.10.1080.10">
    <property type="entry name" value="TSP type-3 repeat"/>
    <property type="match status" value="3"/>
</dbReference>
<dbReference type="GO" id="GO:0005576">
    <property type="term" value="C:extracellular region"/>
    <property type="evidence" value="ECO:0007669"/>
    <property type="project" value="InterPro"/>
</dbReference>
<dbReference type="Gene3D" id="2.60.120.200">
    <property type="match status" value="1"/>
</dbReference>
<evidence type="ECO:0000313" key="15">
    <source>
        <dbReference type="EMBL" id="CAD7625365.1"/>
    </source>
</evidence>
<dbReference type="InterPro" id="IPR017897">
    <property type="entry name" value="Thrombospondin_3_rpt"/>
</dbReference>
<dbReference type="InterPro" id="IPR013320">
    <property type="entry name" value="ConA-like_dom_sf"/>
</dbReference>
<keyword evidence="3" id="KW-0732">Signal</keyword>
<dbReference type="PROSITE" id="PS51234">
    <property type="entry name" value="TSP3"/>
    <property type="match status" value="4"/>
</dbReference>
<evidence type="ECO:0000259" key="13">
    <source>
        <dbReference type="PROSITE" id="PS50026"/>
    </source>
</evidence>
<organism evidence="15">
    <name type="scientific">Medioppia subpectinata</name>
    <dbReference type="NCBI Taxonomy" id="1979941"/>
    <lineage>
        <taxon>Eukaryota</taxon>
        <taxon>Metazoa</taxon>
        <taxon>Ecdysozoa</taxon>
        <taxon>Arthropoda</taxon>
        <taxon>Chelicerata</taxon>
        <taxon>Arachnida</taxon>
        <taxon>Acari</taxon>
        <taxon>Acariformes</taxon>
        <taxon>Sarcoptiformes</taxon>
        <taxon>Oribatida</taxon>
        <taxon>Brachypylina</taxon>
        <taxon>Oppioidea</taxon>
        <taxon>Oppiidae</taxon>
        <taxon>Medioppia</taxon>
    </lineage>
</organism>
<dbReference type="OrthoDB" id="14563at2759"/>
<feature type="repeat" description="TSP type-3" evidence="10">
    <location>
        <begin position="631"/>
        <end position="668"/>
    </location>
</feature>
<dbReference type="SMART" id="SM00179">
    <property type="entry name" value="EGF_CA"/>
    <property type="match status" value="5"/>
</dbReference>
<evidence type="ECO:0000256" key="11">
    <source>
        <dbReference type="SAM" id="Coils"/>
    </source>
</evidence>
<dbReference type="Pfam" id="PF02412">
    <property type="entry name" value="TSP_3"/>
    <property type="match status" value="6"/>
</dbReference>
<evidence type="ECO:0000256" key="7">
    <source>
        <dbReference type="ARBA" id="ARBA00023157"/>
    </source>
</evidence>
<dbReference type="FunFam" id="4.10.1080.10:FF:000001">
    <property type="entry name" value="Thrombospondin 3"/>
    <property type="match status" value="1"/>
</dbReference>
<dbReference type="InterPro" id="IPR028974">
    <property type="entry name" value="TSP_type-3_rpt"/>
</dbReference>
<keyword evidence="2 9" id="KW-0245">EGF-like domain</keyword>
<dbReference type="InterPro" id="IPR009030">
    <property type="entry name" value="Growth_fac_rcpt_cys_sf"/>
</dbReference>
<dbReference type="PROSITE" id="PS51236">
    <property type="entry name" value="TSP_CTER"/>
    <property type="match status" value="1"/>
</dbReference>
<accession>A0A7R9KLF9</accession>